<dbReference type="InterPro" id="IPR000182">
    <property type="entry name" value="GNAT_dom"/>
</dbReference>
<proteinExistence type="predicted"/>
<evidence type="ECO:0000256" key="1">
    <source>
        <dbReference type="SAM" id="MobiDB-lite"/>
    </source>
</evidence>
<dbReference type="InterPro" id="IPR051908">
    <property type="entry name" value="Ribosomal_N-acetyltransferase"/>
</dbReference>
<protein>
    <submittedName>
        <fullName evidence="3">N-acetyltransferase</fullName>
    </submittedName>
</protein>
<dbReference type="InterPro" id="IPR016181">
    <property type="entry name" value="Acyl_CoA_acyltransferase"/>
</dbReference>
<dbReference type="Proteomes" id="UP000293764">
    <property type="component" value="Unassembled WGS sequence"/>
</dbReference>
<reference evidence="3 4" key="1">
    <citation type="submission" date="2019-01" db="EMBL/GenBank/DDBJ databases">
        <title>Novel species of Cellulomonas.</title>
        <authorList>
            <person name="Liu Q."/>
            <person name="Xin Y.-H."/>
        </authorList>
    </citation>
    <scope>NUCLEOTIDE SEQUENCE [LARGE SCALE GENOMIC DNA]</scope>
    <source>
        <strain evidence="3 4">HLT2-17</strain>
    </source>
</reference>
<organism evidence="3 4">
    <name type="scientific">Pengzhenrongella frigida</name>
    <dbReference type="NCBI Taxonomy" id="1259133"/>
    <lineage>
        <taxon>Bacteria</taxon>
        <taxon>Bacillati</taxon>
        <taxon>Actinomycetota</taxon>
        <taxon>Actinomycetes</taxon>
        <taxon>Micrococcales</taxon>
        <taxon>Pengzhenrongella</taxon>
    </lineage>
</organism>
<dbReference type="SUPFAM" id="SSF55729">
    <property type="entry name" value="Acyl-CoA N-acyltransferases (Nat)"/>
    <property type="match status" value="1"/>
</dbReference>
<dbReference type="GO" id="GO:1990189">
    <property type="term" value="F:protein N-terminal-serine acetyltransferase activity"/>
    <property type="evidence" value="ECO:0007669"/>
    <property type="project" value="TreeGrafter"/>
</dbReference>
<dbReference type="PROSITE" id="PS51186">
    <property type="entry name" value="GNAT"/>
    <property type="match status" value="1"/>
</dbReference>
<dbReference type="PANTHER" id="PTHR43441">
    <property type="entry name" value="RIBOSOMAL-PROTEIN-SERINE ACETYLTRANSFERASE"/>
    <property type="match status" value="1"/>
</dbReference>
<dbReference type="GO" id="GO:0008999">
    <property type="term" value="F:protein-N-terminal-alanine acetyltransferase activity"/>
    <property type="evidence" value="ECO:0007669"/>
    <property type="project" value="TreeGrafter"/>
</dbReference>
<dbReference type="EMBL" id="SDWW01000021">
    <property type="protein sequence ID" value="RYV51112.1"/>
    <property type="molecule type" value="Genomic_DNA"/>
</dbReference>
<evidence type="ECO:0000259" key="2">
    <source>
        <dbReference type="PROSITE" id="PS51186"/>
    </source>
</evidence>
<gene>
    <name evidence="3" type="ORF">EUA98_10045</name>
</gene>
<evidence type="ECO:0000313" key="3">
    <source>
        <dbReference type="EMBL" id="RYV51112.1"/>
    </source>
</evidence>
<feature type="compositionally biased region" description="Basic residues" evidence="1">
    <location>
        <begin position="1"/>
        <end position="20"/>
    </location>
</feature>
<feature type="region of interest" description="Disordered" evidence="1">
    <location>
        <begin position="1"/>
        <end position="52"/>
    </location>
</feature>
<dbReference type="AlphaFoldDB" id="A0A4Q5MZ53"/>
<sequence>MVPLPARRRCRATRCPRARARVGEGRENQPRSPGSKTGAGKHRVGPVTPLKWPANQPTLAADGLILRPWRETDADAVFAACQDPEIVRWTTIPFPYELKHAESYVGPMSADAWTHKTAVNFAVTDPAGTLVGSFGLVRMAPLQSVAEVGYWVAPDARRRGVAVRAAAAVTEWALRDVGFARVELLAAEGNAGSRRVAERIGFLQEGLLRSAAPGRNHERIDLVIYSKLATD</sequence>
<accession>A0A4Q5MZ53</accession>
<dbReference type="Pfam" id="PF13302">
    <property type="entry name" value="Acetyltransf_3"/>
    <property type="match status" value="1"/>
</dbReference>
<dbReference type="GO" id="GO:0005737">
    <property type="term" value="C:cytoplasm"/>
    <property type="evidence" value="ECO:0007669"/>
    <property type="project" value="TreeGrafter"/>
</dbReference>
<name>A0A4Q5MZ53_9MICO</name>
<keyword evidence="3" id="KW-0808">Transferase</keyword>
<evidence type="ECO:0000313" key="4">
    <source>
        <dbReference type="Proteomes" id="UP000293764"/>
    </source>
</evidence>
<keyword evidence="4" id="KW-1185">Reference proteome</keyword>
<dbReference type="OrthoDB" id="9795188at2"/>
<comment type="caution">
    <text evidence="3">The sequence shown here is derived from an EMBL/GenBank/DDBJ whole genome shotgun (WGS) entry which is preliminary data.</text>
</comment>
<dbReference type="Gene3D" id="3.40.630.30">
    <property type="match status" value="1"/>
</dbReference>
<dbReference type="PANTHER" id="PTHR43441:SF10">
    <property type="entry name" value="ACETYLTRANSFERASE"/>
    <property type="match status" value="1"/>
</dbReference>
<feature type="domain" description="N-acetyltransferase" evidence="2">
    <location>
        <begin position="64"/>
        <end position="230"/>
    </location>
</feature>